<name>A0A6M3JGZ0_9ZZZZ</name>
<organism evidence="1">
    <name type="scientific">viral metagenome</name>
    <dbReference type="NCBI Taxonomy" id="1070528"/>
    <lineage>
        <taxon>unclassified sequences</taxon>
        <taxon>metagenomes</taxon>
        <taxon>organismal metagenomes</taxon>
    </lineage>
</organism>
<accession>A0A6M3JGZ0</accession>
<protein>
    <submittedName>
        <fullName evidence="1">Uncharacterized protein</fullName>
    </submittedName>
</protein>
<reference evidence="1" key="1">
    <citation type="submission" date="2020-03" db="EMBL/GenBank/DDBJ databases">
        <title>The deep terrestrial virosphere.</title>
        <authorList>
            <person name="Holmfeldt K."/>
            <person name="Nilsson E."/>
            <person name="Simone D."/>
            <person name="Lopez-Fernandez M."/>
            <person name="Wu X."/>
            <person name="de Brujin I."/>
            <person name="Lundin D."/>
            <person name="Andersson A."/>
            <person name="Bertilsson S."/>
            <person name="Dopson M."/>
        </authorList>
    </citation>
    <scope>NUCLEOTIDE SEQUENCE</scope>
    <source>
        <strain evidence="1">MM415A08192</strain>
    </source>
</reference>
<proteinExistence type="predicted"/>
<dbReference type="EMBL" id="MT141589">
    <property type="protein sequence ID" value="QJA68127.1"/>
    <property type="molecule type" value="Genomic_DNA"/>
</dbReference>
<sequence length="105" mass="11919">MTTYVRKGTHHMAEAVNLTEQHVADDKYESLLWGIVGQAVEDATSLKAEPVRDSDCVWGRDEAMLWLTQTLGEDHRIARRVAHLRATGKRVKVNVHTQDGRREAK</sequence>
<dbReference type="AlphaFoldDB" id="A0A6M3JGZ0"/>
<gene>
    <name evidence="1" type="ORF">MM415A08192_0002</name>
</gene>
<evidence type="ECO:0000313" key="1">
    <source>
        <dbReference type="EMBL" id="QJA68127.1"/>
    </source>
</evidence>